<evidence type="ECO:0000256" key="9">
    <source>
        <dbReference type="PIRSR" id="PIRSR000460-1"/>
    </source>
</evidence>
<dbReference type="RefSeq" id="WP_006626939.1">
    <property type="nucleotide sequence ID" value="NZ_ADFR01000003.1"/>
</dbReference>
<dbReference type="PANTHER" id="PTHR11468">
    <property type="entry name" value="GLYCOGEN PHOSPHORYLASE"/>
    <property type="match status" value="1"/>
</dbReference>
<accession>D2MNG8</accession>
<keyword evidence="5 10" id="KW-0808">Transferase</keyword>
<dbReference type="EC" id="2.4.1.1" evidence="10"/>
<gene>
    <name evidence="11" type="primary">glgP</name>
    <name evidence="11" type="ORF">HMPREF9013_0193</name>
</gene>
<dbReference type="Proteomes" id="UP000005017">
    <property type="component" value="Unassembled WGS sequence"/>
</dbReference>
<dbReference type="PIRSF" id="PIRSF000460">
    <property type="entry name" value="Pprylas_GlgP"/>
    <property type="match status" value="1"/>
</dbReference>
<comment type="function">
    <text evidence="8">Phosphorylase is an important allosteric enzyme in carbohydrate metabolism. Enzymes from different sources differ in their regulatory mechanisms and in their natural substrates. However, all known phosphorylases share catalytic and structural properties.</text>
</comment>
<keyword evidence="6 9" id="KW-0663">Pyridoxal phosphate</keyword>
<dbReference type="eggNOG" id="COG0058">
    <property type="taxonomic scope" value="Bacteria"/>
</dbReference>
<keyword evidence="12" id="KW-1185">Reference proteome</keyword>
<keyword evidence="7 10" id="KW-0119">Carbohydrate metabolism</keyword>
<dbReference type="PANTHER" id="PTHR11468:SF3">
    <property type="entry name" value="GLYCOGEN PHOSPHORYLASE, LIVER FORM"/>
    <property type="match status" value="1"/>
</dbReference>
<evidence type="ECO:0000256" key="2">
    <source>
        <dbReference type="ARBA" id="ARBA00001933"/>
    </source>
</evidence>
<dbReference type="GO" id="GO:0008184">
    <property type="term" value="F:glycogen phosphorylase activity"/>
    <property type="evidence" value="ECO:0007669"/>
    <property type="project" value="InterPro"/>
</dbReference>
<dbReference type="FunFam" id="3.40.50.2000:FF:000149">
    <property type="entry name" value="Glycogen phosphorylase, muscle form"/>
    <property type="match status" value="1"/>
</dbReference>
<keyword evidence="4 10" id="KW-0328">Glycosyltransferase</keyword>
<evidence type="ECO:0000313" key="11">
    <source>
        <dbReference type="EMBL" id="EFC05990.1"/>
    </source>
</evidence>
<comment type="cofactor">
    <cofactor evidence="2 10">
        <name>pyridoxal 5'-phosphate</name>
        <dbReference type="ChEBI" id="CHEBI:597326"/>
    </cofactor>
</comment>
<dbReference type="Pfam" id="PF00343">
    <property type="entry name" value="Phosphorylase"/>
    <property type="match status" value="1"/>
</dbReference>
<evidence type="ECO:0000256" key="3">
    <source>
        <dbReference type="ARBA" id="ARBA00006047"/>
    </source>
</evidence>
<comment type="function">
    <text evidence="10">Allosteric enzyme that catalyzes the rate-limiting step in glycogen catabolism, the phosphorolytic cleavage of glycogen to produce glucose-1-phosphate, and plays a central role in maintaining cellular and organismal glucose homeostasis.</text>
</comment>
<dbReference type="InterPro" id="IPR035090">
    <property type="entry name" value="Pyridoxal_P_attach_site"/>
</dbReference>
<evidence type="ECO:0000256" key="4">
    <source>
        <dbReference type="ARBA" id="ARBA00022676"/>
    </source>
</evidence>
<name>D2MNG8_9FIRM</name>
<dbReference type="InterPro" id="IPR011833">
    <property type="entry name" value="Glycg_phsphrylas"/>
</dbReference>
<evidence type="ECO:0000256" key="1">
    <source>
        <dbReference type="ARBA" id="ARBA00001275"/>
    </source>
</evidence>
<evidence type="ECO:0000256" key="10">
    <source>
        <dbReference type="RuleBase" id="RU000587"/>
    </source>
</evidence>
<dbReference type="GO" id="GO:0005980">
    <property type="term" value="P:glycogen catabolic process"/>
    <property type="evidence" value="ECO:0007669"/>
    <property type="project" value="TreeGrafter"/>
</dbReference>
<dbReference type="NCBIfam" id="TIGR02093">
    <property type="entry name" value="P_ylase"/>
    <property type="match status" value="1"/>
</dbReference>
<dbReference type="GO" id="GO:0030170">
    <property type="term" value="F:pyridoxal phosphate binding"/>
    <property type="evidence" value="ECO:0007669"/>
    <property type="project" value="InterPro"/>
</dbReference>
<dbReference type="AlphaFoldDB" id="D2MNG8"/>
<dbReference type="Gene3D" id="3.40.50.2000">
    <property type="entry name" value="Glycogen Phosphorylase B"/>
    <property type="match status" value="2"/>
</dbReference>
<comment type="similarity">
    <text evidence="3 10">Belongs to the glycogen phosphorylase family.</text>
</comment>
<dbReference type="CDD" id="cd04300">
    <property type="entry name" value="GT35_Glycogen_Phosphorylase"/>
    <property type="match status" value="1"/>
</dbReference>
<dbReference type="STRING" id="679192.HMPREF9013_0193"/>
<proteinExistence type="inferred from homology"/>
<dbReference type="GO" id="GO:0005737">
    <property type="term" value="C:cytoplasm"/>
    <property type="evidence" value="ECO:0007669"/>
    <property type="project" value="TreeGrafter"/>
</dbReference>
<comment type="catalytic activity">
    <reaction evidence="1 10">
        <text>[(1-&gt;4)-alpha-D-glucosyl](n) + phosphate = [(1-&gt;4)-alpha-D-glucosyl](n-1) + alpha-D-glucose 1-phosphate</text>
        <dbReference type="Rhea" id="RHEA:41732"/>
        <dbReference type="Rhea" id="RHEA-COMP:9584"/>
        <dbReference type="Rhea" id="RHEA-COMP:9586"/>
        <dbReference type="ChEBI" id="CHEBI:15444"/>
        <dbReference type="ChEBI" id="CHEBI:43474"/>
        <dbReference type="ChEBI" id="CHEBI:58601"/>
        <dbReference type="EC" id="2.4.1.1"/>
    </reaction>
</comment>
<dbReference type="EMBL" id="ADFR01000003">
    <property type="protein sequence ID" value="EFC05990.1"/>
    <property type="molecule type" value="Genomic_DNA"/>
</dbReference>
<comment type="caution">
    <text evidence="11">The sequence shown here is derived from an EMBL/GenBank/DDBJ whole genome shotgun (WGS) entry which is preliminary data.</text>
</comment>
<dbReference type="InterPro" id="IPR000811">
    <property type="entry name" value="Glyco_trans_35"/>
</dbReference>
<reference evidence="12" key="1">
    <citation type="submission" date="2009-12" db="EMBL/GenBank/DDBJ databases">
        <title>Sequence of Clostridiales genomosp. BVAB3 str. UPII9-5.</title>
        <authorList>
            <person name="Madupu R."/>
            <person name="Durkin A.S."/>
            <person name="Torralba M."/>
            <person name="Methe B."/>
            <person name="Sutton G.G."/>
            <person name="Strausberg R.L."/>
            <person name="Nelson K.E."/>
        </authorList>
    </citation>
    <scope>NUCLEOTIDE SEQUENCE [LARGE SCALE GENOMIC DNA]</scope>
    <source>
        <strain evidence="12">W1219</strain>
    </source>
</reference>
<evidence type="ECO:0000256" key="6">
    <source>
        <dbReference type="ARBA" id="ARBA00022898"/>
    </source>
</evidence>
<sequence>MFKTKKEFKKEFENACLVVVGKDFEDCSTEEKYFALAKLISSQAGELHEQKIAHKKIYYFSMEFLIGKLLENYLMNLGLTKTVSEGLKDMGESLEDYFDIEKDPGLGNGGLGRLAACFMDSLASLGYEAQGVGIRYRFGLFKQRIEDGRQVEDPDNWLEKDYPWEVKHLEAAVPVKFGGRVEKSYDGNEMHYQWIPEETILAVPYDIPMVGYDGKQVNTLRIWSAKPMEEGFDMDAFNRGDYAHANKHRADVQAITDILYPNDQSLSGRILRLKQEYMFTAAGIMDIVNNFKKQYGNHWEIFSEKVAIHTNDTHPAVCAPELMRVLMDQEGLGWDESWKIASASVSYTNHTILPEALEKWPIDMFRNLLPRLYDIIEEIDRRYRDSFHKNVDGWQEQLKNTAILWDGQVHMANLSVIVSHHVNGVADLHTEILKNIVLKDFYTLVPEKFNNKTNGISHRRFFAQANPSYRKLLEETIGKGWIHHPEELENLKKYEENVSFLEKVEASKKENKIRLANYIKKMTGIEVNPNSIFDIQVKRFHAYKRQLLNVLKIMDLYNRLLADPNFHIHPVTFIFAGKAAQGYTFAKDVIRLICAIADVINHDDRVNRMIKVVFIPNFSVSNAQIIYPAAEISEQISTAGMEASGTGNMKFMMNGAITLGTLDGANVEITQLVGSDNIKIFGLKAHEIETMRHQGSYLAWTLYHENQRIKKVLDQLMDDTYSHLSGGFDLIYDSLLRDNDSFFVLKDFESYMNAFEELVGLYEDKKTWWKMSVHNTACSGYFSSDRTIEEYVQEIWKL</sequence>
<protein>
    <recommendedName>
        <fullName evidence="10">Alpha-1,4 glucan phosphorylase</fullName>
        <ecNumber evidence="10">2.4.1.1</ecNumber>
    </recommendedName>
</protein>
<evidence type="ECO:0000256" key="5">
    <source>
        <dbReference type="ARBA" id="ARBA00022679"/>
    </source>
</evidence>
<evidence type="ECO:0000256" key="8">
    <source>
        <dbReference type="ARBA" id="ARBA00025174"/>
    </source>
</evidence>
<feature type="modified residue" description="N6-(pyridoxal phosphate)lysine" evidence="9">
    <location>
        <position position="650"/>
    </location>
</feature>
<dbReference type="PROSITE" id="PS00102">
    <property type="entry name" value="PHOSPHORYLASE"/>
    <property type="match status" value="1"/>
</dbReference>
<evidence type="ECO:0000313" key="12">
    <source>
        <dbReference type="Proteomes" id="UP000005017"/>
    </source>
</evidence>
<dbReference type="OrthoDB" id="9760804at2"/>
<evidence type="ECO:0000256" key="7">
    <source>
        <dbReference type="ARBA" id="ARBA00023277"/>
    </source>
</evidence>
<dbReference type="SUPFAM" id="SSF53756">
    <property type="entry name" value="UDP-Glycosyltransferase/glycogen phosphorylase"/>
    <property type="match status" value="1"/>
</dbReference>
<organism evidence="11 12">
    <name type="scientific">Bulleidia extructa W1219</name>
    <dbReference type="NCBI Taxonomy" id="679192"/>
    <lineage>
        <taxon>Bacteria</taxon>
        <taxon>Bacillati</taxon>
        <taxon>Bacillota</taxon>
        <taxon>Erysipelotrichia</taxon>
        <taxon>Erysipelotrichales</taxon>
        <taxon>Erysipelotrichaceae</taxon>
        <taxon>Bulleidia</taxon>
    </lineage>
</organism>